<keyword evidence="3" id="KW-1185">Reference proteome</keyword>
<dbReference type="PANTHER" id="PTHR28255">
    <property type="match status" value="1"/>
</dbReference>
<dbReference type="InterPro" id="IPR038084">
    <property type="entry name" value="PduO/GlcC-like_sf"/>
</dbReference>
<dbReference type="AlphaFoldDB" id="A0A1W6LBZ5"/>
<dbReference type="KEGG" id="rgu:A4W93_18730"/>
<evidence type="ECO:0000256" key="1">
    <source>
        <dbReference type="HAMAP-Rule" id="MF_00761"/>
    </source>
</evidence>
<accession>A0A1W6LBZ5</accession>
<dbReference type="OrthoDB" id="9815315at2"/>
<dbReference type="Proteomes" id="UP000193427">
    <property type="component" value="Chromosome"/>
</dbReference>
<proteinExistence type="inferred from homology"/>
<dbReference type="EMBL" id="CP015118">
    <property type="protein sequence ID" value="ARN21766.1"/>
    <property type="molecule type" value="Genomic_DNA"/>
</dbReference>
<protein>
    <recommendedName>
        <fullName evidence="1">UPF0303 protein A4W93_18730</fullName>
    </recommendedName>
</protein>
<dbReference type="SUPFAM" id="SSF143744">
    <property type="entry name" value="GlcG-like"/>
    <property type="match status" value="1"/>
</dbReference>
<comment type="similarity">
    <text evidence="1">Belongs to the UPF0303 family.</text>
</comment>
<name>A0A1W6LBZ5_9BURK</name>
<dbReference type="PIRSF" id="PIRSF008757">
    <property type="entry name" value="UCP008757"/>
    <property type="match status" value="1"/>
</dbReference>
<dbReference type="InterPro" id="IPR005624">
    <property type="entry name" value="PduO/GlcC-like"/>
</dbReference>
<dbReference type="RefSeq" id="WP_085752057.1">
    <property type="nucleotide sequence ID" value="NZ_BSPR01000009.1"/>
</dbReference>
<reference evidence="2 3" key="1">
    <citation type="submission" date="2016-04" db="EMBL/GenBank/DDBJ databases">
        <title>Complete genome sequence of natural rubber-degrading, novel Gram-negative bacterium, Rhizobacter gummiphilus strain NS21.</title>
        <authorList>
            <person name="Tabata M."/>
            <person name="Kasai D."/>
            <person name="Fukuda M."/>
        </authorList>
    </citation>
    <scope>NUCLEOTIDE SEQUENCE [LARGE SCALE GENOMIC DNA]</scope>
    <source>
        <strain evidence="2 3">NS21</strain>
    </source>
</reference>
<dbReference type="InterPro" id="IPR010371">
    <property type="entry name" value="YBR137W-like"/>
</dbReference>
<dbReference type="Gene3D" id="3.30.450.150">
    <property type="entry name" value="Haem-degrading domain"/>
    <property type="match status" value="1"/>
</dbReference>
<evidence type="ECO:0000313" key="3">
    <source>
        <dbReference type="Proteomes" id="UP000193427"/>
    </source>
</evidence>
<organism evidence="2 3">
    <name type="scientific">Piscinibacter gummiphilus</name>
    <dbReference type="NCBI Taxonomy" id="946333"/>
    <lineage>
        <taxon>Bacteria</taxon>
        <taxon>Pseudomonadati</taxon>
        <taxon>Pseudomonadota</taxon>
        <taxon>Betaproteobacteria</taxon>
        <taxon>Burkholderiales</taxon>
        <taxon>Sphaerotilaceae</taxon>
        <taxon>Piscinibacter</taxon>
    </lineage>
</organism>
<gene>
    <name evidence="2" type="ORF">A4W93_18730</name>
</gene>
<evidence type="ECO:0000313" key="2">
    <source>
        <dbReference type="EMBL" id="ARN21766.1"/>
    </source>
</evidence>
<dbReference type="PANTHER" id="PTHR28255:SF1">
    <property type="entry name" value="UPF0303 PROTEIN YBR137W"/>
    <property type="match status" value="1"/>
</dbReference>
<dbReference type="STRING" id="946333.A4W93_18730"/>
<dbReference type="HAMAP" id="MF_00761">
    <property type="entry name" value="UPF0303"/>
    <property type="match status" value="1"/>
</dbReference>
<sequence length="164" mass="17875">MTITRDLERLALQEQRLQFKHFDNDTAWALGTRLRADAEARGTPVTVEIRLGGHTVYFHAMAGTQPVNADWARRKRNTVELMHRSSYRVGREFEHGGSSLEALMGLPTRDYCDHGGGVPLVVEGTGVVGVVTVSGLPQREDHEMAVAAIAALCGVPLDGLALDD</sequence>
<dbReference type="Pfam" id="PF03928">
    <property type="entry name" value="HbpS-like"/>
    <property type="match status" value="1"/>
</dbReference>
<dbReference type="NCBIfam" id="NF002696">
    <property type="entry name" value="PRK02487.1-5"/>
    <property type="match status" value="1"/>
</dbReference>